<dbReference type="InterPro" id="IPR020846">
    <property type="entry name" value="MFS_dom"/>
</dbReference>
<dbReference type="EMBL" id="CALNXJ010000034">
    <property type="protein sequence ID" value="CAH3140459.1"/>
    <property type="molecule type" value="Genomic_DNA"/>
</dbReference>
<feature type="transmembrane region" description="Helical" evidence="2">
    <location>
        <begin position="20"/>
        <end position="48"/>
    </location>
</feature>
<dbReference type="GO" id="GO:0016020">
    <property type="term" value="C:membrane"/>
    <property type="evidence" value="ECO:0007669"/>
    <property type="project" value="UniProtKB-SubCell"/>
</dbReference>
<evidence type="ECO:0000256" key="1">
    <source>
        <dbReference type="ARBA" id="ARBA00004141"/>
    </source>
</evidence>
<feature type="transmembrane region" description="Helical" evidence="2">
    <location>
        <begin position="327"/>
        <end position="350"/>
    </location>
</feature>
<gene>
    <name evidence="4" type="ORF">PMEA_00019192</name>
</gene>
<dbReference type="PANTHER" id="PTHR11360:SF251">
    <property type="entry name" value="MAJOR FACILITATOR SUPERFAMILY (MFS) PROFILE DOMAIN-CONTAINING PROTEIN"/>
    <property type="match status" value="1"/>
</dbReference>
<feature type="transmembrane region" description="Helical" evidence="2">
    <location>
        <begin position="275"/>
        <end position="296"/>
    </location>
</feature>
<dbReference type="GO" id="GO:0022857">
    <property type="term" value="F:transmembrane transporter activity"/>
    <property type="evidence" value="ECO:0007669"/>
    <property type="project" value="InterPro"/>
</dbReference>
<name>A0AAU9X9V4_9CNID</name>
<reference evidence="4 5" key="1">
    <citation type="submission" date="2022-05" db="EMBL/GenBank/DDBJ databases">
        <authorList>
            <consortium name="Genoscope - CEA"/>
            <person name="William W."/>
        </authorList>
    </citation>
    <scope>NUCLEOTIDE SEQUENCE [LARGE SCALE GENOMIC DNA]</scope>
</reference>
<feature type="transmembrane region" description="Helical" evidence="2">
    <location>
        <begin position="60"/>
        <end position="77"/>
    </location>
</feature>
<dbReference type="InterPro" id="IPR050327">
    <property type="entry name" value="Proton-linked_MCT"/>
</dbReference>
<dbReference type="AlphaFoldDB" id="A0AAU9X9V4"/>
<sequence length="444" mass="49082">MICFNQRGPNRPKRQQDSGWSYLVCACAFVCQAGNMGLILSFGVLFPVIMERFNSKRQDIAWISSLAYFLLLFSSPVAGRLSEKFSCRFVTMLGVLSSTVGLVLASFAKSAFVYYLTYSLFVGFGICCVRVSNFLIVSKYFCKRKPFATGILTSAAGMGLFVFAPLTESLLDRFGLEKTLRFLSGTVFVTGIPALAYDPNVQENESNNATIQLQQEKFNERTQTKLVDCSVWRVPTFTVFALTFALDRFGQSPTRTHLVKYAEEQGLPAYSSSRLLMYFGLASCIARLVAGCVCDLTRVNPRYVFQVGSLITAVSVILLPLANSQTRFILCSVFFGVGNGITLTSMNIVLLNCVEAKRRASAFGLANFLSSFSVLSSPPLIGFIADEFHSYKPAFYLVGGVLLASTALPFVIFCVKVNRRDEREPQTLIMPVENHGQIQYVSSC</sequence>
<accession>A0AAU9X9V4</accession>
<feature type="transmembrane region" description="Helical" evidence="2">
    <location>
        <begin position="147"/>
        <end position="166"/>
    </location>
</feature>
<comment type="caution">
    <text evidence="4">The sequence shown here is derived from an EMBL/GenBank/DDBJ whole genome shotgun (WGS) entry which is preliminary data.</text>
</comment>
<protein>
    <recommendedName>
        <fullName evidence="3">Major facilitator superfamily (MFS) profile domain-containing protein</fullName>
    </recommendedName>
</protein>
<keyword evidence="2" id="KW-0812">Transmembrane</keyword>
<dbReference type="PANTHER" id="PTHR11360">
    <property type="entry name" value="MONOCARBOXYLATE TRANSPORTER"/>
    <property type="match status" value="1"/>
</dbReference>
<feature type="transmembrane region" description="Helical" evidence="2">
    <location>
        <begin position="394"/>
        <end position="415"/>
    </location>
</feature>
<keyword evidence="2" id="KW-1133">Transmembrane helix</keyword>
<evidence type="ECO:0000259" key="3">
    <source>
        <dbReference type="PROSITE" id="PS50850"/>
    </source>
</evidence>
<feature type="transmembrane region" description="Helical" evidence="2">
    <location>
        <begin position="89"/>
        <end position="108"/>
    </location>
</feature>
<feature type="transmembrane region" description="Helical" evidence="2">
    <location>
        <begin position="303"/>
        <end position="321"/>
    </location>
</feature>
<evidence type="ECO:0000313" key="4">
    <source>
        <dbReference type="EMBL" id="CAH3140459.1"/>
    </source>
</evidence>
<keyword evidence="2" id="KW-0472">Membrane</keyword>
<feature type="transmembrane region" description="Helical" evidence="2">
    <location>
        <begin position="362"/>
        <end position="382"/>
    </location>
</feature>
<comment type="subcellular location">
    <subcellularLocation>
        <location evidence="1">Membrane</location>
        <topology evidence="1">Multi-pass membrane protein</topology>
    </subcellularLocation>
</comment>
<evidence type="ECO:0000313" key="5">
    <source>
        <dbReference type="Proteomes" id="UP001159428"/>
    </source>
</evidence>
<feature type="transmembrane region" description="Helical" evidence="2">
    <location>
        <begin position="114"/>
        <end position="135"/>
    </location>
</feature>
<dbReference type="InterPro" id="IPR011701">
    <property type="entry name" value="MFS"/>
</dbReference>
<organism evidence="4 5">
    <name type="scientific">Pocillopora meandrina</name>
    <dbReference type="NCBI Taxonomy" id="46732"/>
    <lineage>
        <taxon>Eukaryota</taxon>
        <taxon>Metazoa</taxon>
        <taxon>Cnidaria</taxon>
        <taxon>Anthozoa</taxon>
        <taxon>Hexacorallia</taxon>
        <taxon>Scleractinia</taxon>
        <taxon>Astrocoeniina</taxon>
        <taxon>Pocilloporidae</taxon>
        <taxon>Pocillopora</taxon>
    </lineage>
</organism>
<dbReference type="SUPFAM" id="SSF103473">
    <property type="entry name" value="MFS general substrate transporter"/>
    <property type="match status" value="1"/>
</dbReference>
<proteinExistence type="predicted"/>
<dbReference type="PROSITE" id="PS50850">
    <property type="entry name" value="MFS"/>
    <property type="match status" value="1"/>
</dbReference>
<dbReference type="InterPro" id="IPR036259">
    <property type="entry name" value="MFS_trans_sf"/>
</dbReference>
<evidence type="ECO:0000256" key="2">
    <source>
        <dbReference type="SAM" id="Phobius"/>
    </source>
</evidence>
<dbReference type="Proteomes" id="UP001159428">
    <property type="component" value="Unassembled WGS sequence"/>
</dbReference>
<dbReference type="Gene3D" id="1.20.1250.20">
    <property type="entry name" value="MFS general substrate transporter like domains"/>
    <property type="match status" value="2"/>
</dbReference>
<keyword evidence="5" id="KW-1185">Reference proteome</keyword>
<feature type="domain" description="Major facilitator superfamily (MFS) profile" evidence="3">
    <location>
        <begin position="21"/>
        <end position="417"/>
    </location>
</feature>
<dbReference type="Pfam" id="PF07690">
    <property type="entry name" value="MFS_1"/>
    <property type="match status" value="1"/>
</dbReference>